<keyword evidence="2" id="KW-1185">Reference proteome</keyword>
<evidence type="ECO:0000256" key="1">
    <source>
        <dbReference type="SAM" id="MobiDB-lite"/>
    </source>
</evidence>
<proteinExistence type="predicted"/>
<evidence type="ECO:0000313" key="3">
    <source>
        <dbReference type="WBParaSite" id="Gr19_v10_g17814.t1"/>
    </source>
</evidence>
<evidence type="ECO:0000313" key="2">
    <source>
        <dbReference type="Proteomes" id="UP000887572"/>
    </source>
</evidence>
<dbReference type="AlphaFoldDB" id="A0A914HIE3"/>
<protein>
    <submittedName>
        <fullName evidence="3">Uncharacterized protein</fullName>
    </submittedName>
</protein>
<name>A0A914HIE3_GLORO</name>
<reference evidence="3" key="1">
    <citation type="submission" date="2022-11" db="UniProtKB">
        <authorList>
            <consortium name="WormBaseParasite"/>
        </authorList>
    </citation>
    <scope>IDENTIFICATION</scope>
</reference>
<accession>A0A914HIE3</accession>
<dbReference type="Proteomes" id="UP000887572">
    <property type="component" value="Unplaced"/>
</dbReference>
<dbReference type="WBParaSite" id="Gr19_v10_g17814.t1">
    <property type="protein sequence ID" value="Gr19_v10_g17814.t1"/>
    <property type="gene ID" value="Gr19_v10_g17814"/>
</dbReference>
<organism evidence="2 3">
    <name type="scientific">Globodera rostochiensis</name>
    <name type="common">Golden nematode worm</name>
    <name type="synonym">Heterodera rostochiensis</name>
    <dbReference type="NCBI Taxonomy" id="31243"/>
    <lineage>
        <taxon>Eukaryota</taxon>
        <taxon>Metazoa</taxon>
        <taxon>Ecdysozoa</taxon>
        <taxon>Nematoda</taxon>
        <taxon>Chromadorea</taxon>
        <taxon>Rhabditida</taxon>
        <taxon>Tylenchina</taxon>
        <taxon>Tylenchomorpha</taxon>
        <taxon>Tylenchoidea</taxon>
        <taxon>Heteroderidae</taxon>
        <taxon>Heteroderinae</taxon>
        <taxon>Globodera</taxon>
    </lineage>
</organism>
<sequence length="114" mass="11933">MCAATTAAAAADACGGWLRPPTARIRPPAINLPSGRTARGNRVRARVQIYGPSGARPDRPGGALPAPRRDDLGKFSAETLRGQHNNLSAAFDEGETPWSAAAALQQQFVPEGKC</sequence>
<feature type="region of interest" description="Disordered" evidence="1">
    <location>
        <begin position="51"/>
        <end position="70"/>
    </location>
</feature>